<evidence type="ECO:0000256" key="5">
    <source>
        <dbReference type="SAM" id="MobiDB-lite"/>
    </source>
</evidence>
<evidence type="ECO:0008006" key="9">
    <source>
        <dbReference type="Google" id="ProtNLM"/>
    </source>
</evidence>
<dbReference type="Proteomes" id="UP000308199">
    <property type="component" value="Unassembled WGS sequence"/>
</dbReference>
<feature type="transmembrane region" description="Helical" evidence="6">
    <location>
        <begin position="87"/>
        <end position="107"/>
    </location>
</feature>
<feature type="transmembrane region" description="Helical" evidence="6">
    <location>
        <begin position="247"/>
        <end position="268"/>
    </location>
</feature>
<comment type="caution">
    <text evidence="7">The sequence shown here is derived from an EMBL/GenBank/DDBJ whole genome shotgun (WGS) entry which is preliminary data.</text>
</comment>
<evidence type="ECO:0000313" key="7">
    <source>
        <dbReference type="EMBL" id="THH02976.1"/>
    </source>
</evidence>
<dbReference type="InterPro" id="IPR051076">
    <property type="entry name" value="Golgi_membrane_TVP38/TMEM64"/>
</dbReference>
<accession>A0A4S4KVX6</accession>
<keyword evidence="2 6" id="KW-0812">Transmembrane</keyword>
<sequence length="328" mass="36541">MPETTIELAQLNLLLNAPHIPRLPEASRSGISSKNPGSFIGEHTSASVRHVSRTPSPTPSEVGLLTRRGVLDLDRMKDWRFWFRREWLFIAVAILVGVEHTAIVRWIEPVAKNLKRHPANWLIPVAIFFVISFPPLFGHEIIALLCGIVYGLWVGFAITAVDTAAEPEEQNLKKQTSSMLAWRDSAIPGHFTTAIFSTCGIRILSFTLAAALSLPKQLVLVYLGVVFEDSGSAEKRLLGDESKKEKLISVAIIIITSIITWVAMRYILHQMASVKVDVVHDRRKARQEKLERISSLNTPLMDGSRDLEADPEANASIRSPTPRRTFVA</sequence>
<dbReference type="OrthoDB" id="166803at2759"/>
<comment type="subcellular location">
    <subcellularLocation>
        <location evidence="1">Endomembrane system</location>
        <topology evidence="1">Multi-pass membrane protein</topology>
    </subcellularLocation>
</comment>
<protein>
    <recommendedName>
        <fullName evidence="9">Golgi apparatus membrane protein TVP38</fullName>
    </recommendedName>
</protein>
<proteinExistence type="predicted"/>
<dbReference type="GO" id="GO:0012505">
    <property type="term" value="C:endomembrane system"/>
    <property type="evidence" value="ECO:0007669"/>
    <property type="project" value="UniProtKB-SubCell"/>
</dbReference>
<keyword evidence="3 6" id="KW-1133">Transmembrane helix</keyword>
<evidence type="ECO:0000256" key="3">
    <source>
        <dbReference type="ARBA" id="ARBA00022989"/>
    </source>
</evidence>
<evidence type="ECO:0000256" key="6">
    <source>
        <dbReference type="SAM" id="Phobius"/>
    </source>
</evidence>
<evidence type="ECO:0000313" key="8">
    <source>
        <dbReference type="Proteomes" id="UP000308199"/>
    </source>
</evidence>
<keyword evidence="4 6" id="KW-0472">Membrane</keyword>
<feature type="transmembrane region" description="Helical" evidence="6">
    <location>
        <begin position="142"/>
        <end position="165"/>
    </location>
</feature>
<feature type="region of interest" description="Disordered" evidence="5">
    <location>
        <begin position="298"/>
        <end position="328"/>
    </location>
</feature>
<dbReference type="PANTHER" id="PTHR47549">
    <property type="entry name" value="GOLGI APPARATUS MEMBRANE PROTEIN TVP38-RELATED"/>
    <property type="match status" value="1"/>
</dbReference>
<evidence type="ECO:0000256" key="2">
    <source>
        <dbReference type="ARBA" id="ARBA00022692"/>
    </source>
</evidence>
<feature type="transmembrane region" description="Helical" evidence="6">
    <location>
        <begin position="203"/>
        <end position="227"/>
    </location>
</feature>
<dbReference type="EMBL" id="SGPK01000524">
    <property type="protein sequence ID" value="THH02976.1"/>
    <property type="molecule type" value="Genomic_DNA"/>
</dbReference>
<name>A0A4S4KVX6_9AGAM</name>
<keyword evidence="8" id="KW-1185">Reference proteome</keyword>
<evidence type="ECO:0000256" key="1">
    <source>
        <dbReference type="ARBA" id="ARBA00004127"/>
    </source>
</evidence>
<dbReference type="AlphaFoldDB" id="A0A4S4KVX6"/>
<organism evidence="7 8">
    <name type="scientific">Phellinidium pouzarii</name>
    <dbReference type="NCBI Taxonomy" id="167371"/>
    <lineage>
        <taxon>Eukaryota</taxon>
        <taxon>Fungi</taxon>
        <taxon>Dikarya</taxon>
        <taxon>Basidiomycota</taxon>
        <taxon>Agaricomycotina</taxon>
        <taxon>Agaricomycetes</taxon>
        <taxon>Hymenochaetales</taxon>
        <taxon>Hymenochaetaceae</taxon>
        <taxon>Phellinidium</taxon>
    </lineage>
</organism>
<gene>
    <name evidence="7" type="ORF">EW145_g6636</name>
</gene>
<evidence type="ECO:0000256" key="4">
    <source>
        <dbReference type="ARBA" id="ARBA00023136"/>
    </source>
</evidence>
<reference evidence="7 8" key="1">
    <citation type="submission" date="2019-02" db="EMBL/GenBank/DDBJ databases">
        <title>Genome sequencing of the rare red list fungi Phellinidium pouzarii.</title>
        <authorList>
            <person name="Buettner E."/>
            <person name="Kellner H."/>
        </authorList>
    </citation>
    <scope>NUCLEOTIDE SEQUENCE [LARGE SCALE GENOMIC DNA]</scope>
    <source>
        <strain evidence="7 8">DSM 108285</strain>
    </source>
</reference>
<dbReference type="PANTHER" id="PTHR47549:SF2">
    <property type="entry name" value="GOLGI APPARATUS MEMBRANE PROTEIN TVP38"/>
    <property type="match status" value="1"/>
</dbReference>